<feature type="domain" description="BRCT" evidence="1">
    <location>
        <begin position="205"/>
        <end position="295"/>
    </location>
</feature>
<accession>A0AA42FIC9</accession>
<evidence type="ECO:0000313" key="2">
    <source>
        <dbReference type="EMBL" id="MDG4695641.1"/>
    </source>
</evidence>
<sequence>MKINPAFNYKRNRDKLFANLISIIDGVLSDNELSDSEILYLTTWLSDSEQIGNNAFVMLLQERISRVLEDGVITGEERESLKHALLDVQKSIMDMPNIDLYSKESDINLLNGLCKGIVADKELGIEEINYLDWWLTQNGMLKNNYPGKHLYELVKEIKEDGVIDQAESDLLYKALVDFSGTDLESGVVDGISSQLPCDAIDSLDIEGATICLTGSFVTGKRALISKMIEDAGGKVIDKVTLSANYLVIGALSSRDWRYSSHGRKIEKAIEDRDSGKSTVKITTEDILIKSLPATR</sequence>
<protein>
    <submittedName>
        <fullName evidence="2">NAD-dependent DNA ligase</fullName>
    </submittedName>
</protein>
<evidence type="ECO:0000259" key="1">
    <source>
        <dbReference type="PROSITE" id="PS50172"/>
    </source>
</evidence>
<dbReference type="SUPFAM" id="SSF52113">
    <property type="entry name" value="BRCT domain"/>
    <property type="match status" value="1"/>
</dbReference>
<dbReference type="InterPro" id="IPR001357">
    <property type="entry name" value="BRCT_dom"/>
</dbReference>
<reference evidence="2" key="1">
    <citation type="submission" date="2023-03" db="EMBL/GenBank/DDBJ databases">
        <title>a new species belonging to Providencia genus.</title>
        <authorList>
            <person name="Yang W."/>
            <person name="Hu F."/>
            <person name="Shen S."/>
            <person name="Ding L."/>
            <person name="Yin D."/>
        </authorList>
    </citation>
    <scope>NUCLEOTIDE SEQUENCE</scope>
    <source>
        <strain evidence="2">CRE-3FA-0001</strain>
    </source>
</reference>
<dbReference type="PROSITE" id="PS50172">
    <property type="entry name" value="BRCT"/>
    <property type="match status" value="1"/>
</dbReference>
<organism evidence="2 3">
    <name type="scientific">Providencia huashanensis</name>
    <dbReference type="NCBI Taxonomy" id="3037798"/>
    <lineage>
        <taxon>Bacteria</taxon>
        <taxon>Pseudomonadati</taxon>
        <taxon>Pseudomonadota</taxon>
        <taxon>Gammaproteobacteria</taxon>
        <taxon>Enterobacterales</taxon>
        <taxon>Morganellaceae</taxon>
        <taxon>Providencia</taxon>
    </lineage>
</organism>
<dbReference type="AlphaFoldDB" id="A0AA42FIC9"/>
<dbReference type="RefSeq" id="WP_272677512.1">
    <property type="nucleotide sequence ID" value="NZ_JARRYG010000004.1"/>
</dbReference>
<dbReference type="Gene3D" id="3.40.50.10190">
    <property type="entry name" value="BRCT domain"/>
    <property type="match status" value="1"/>
</dbReference>
<dbReference type="InterPro" id="IPR036420">
    <property type="entry name" value="BRCT_dom_sf"/>
</dbReference>
<comment type="caution">
    <text evidence="2">The sequence shown here is derived from an EMBL/GenBank/DDBJ whole genome shotgun (WGS) entry which is preliminary data.</text>
</comment>
<dbReference type="EMBL" id="JARRYG010000004">
    <property type="protein sequence ID" value="MDG4695641.1"/>
    <property type="molecule type" value="Genomic_DNA"/>
</dbReference>
<dbReference type="GO" id="GO:0016874">
    <property type="term" value="F:ligase activity"/>
    <property type="evidence" value="ECO:0007669"/>
    <property type="project" value="UniProtKB-KW"/>
</dbReference>
<name>A0AA42FIC9_9GAMM</name>
<evidence type="ECO:0000313" key="3">
    <source>
        <dbReference type="Proteomes" id="UP001156701"/>
    </source>
</evidence>
<dbReference type="Proteomes" id="UP001156701">
    <property type="component" value="Unassembled WGS sequence"/>
</dbReference>
<gene>
    <name evidence="2" type="ORF">P7V44_05235</name>
</gene>
<proteinExistence type="predicted"/>
<keyword evidence="2" id="KW-0436">Ligase</keyword>